<reference evidence="1" key="1">
    <citation type="submission" date="2020-11" db="EMBL/GenBank/DDBJ databases">
        <authorList>
            <consortium name="DOE Joint Genome Institute"/>
            <person name="Ahrendt S."/>
            <person name="Riley R."/>
            <person name="Andreopoulos W."/>
            <person name="Labutti K."/>
            <person name="Pangilinan J."/>
            <person name="Ruiz-Duenas F.J."/>
            <person name="Barrasa J.M."/>
            <person name="Sanchez-Garcia M."/>
            <person name="Camarero S."/>
            <person name="Miyauchi S."/>
            <person name="Serrano A."/>
            <person name="Linde D."/>
            <person name="Babiker R."/>
            <person name="Drula E."/>
            <person name="Ayuso-Fernandez I."/>
            <person name="Pacheco R."/>
            <person name="Padilla G."/>
            <person name="Ferreira P."/>
            <person name="Barriuso J."/>
            <person name="Kellner H."/>
            <person name="Castanera R."/>
            <person name="Alfaro M."/>
            <person name="Ramirez L."/>
            <person name="Pisabarro A.G."/>
            <person name="Kuo A."/>
            <person name="Tritt A."/>
            <person name="Lipzen A."/>
            <person name="He G."/>
            <person name="Yan M."/>
            <person name="Ng V."/>
            <person name="Cullen D."/>
            <person name="Martin F."/>
            <person name="Rosso M.-N."/>
            <person name="Henrissat B."/>
            <person name="Hibbett D."/>
            <person name="Martinez A.T."/>
            <person name="Grigoriev I.V."/>
        </authorList>
    </citation>
    <scope>NUCLEOTIDE SEQUENCE</scope>
    <source>
        <strain evidence="1">ATCC 90797</strain>
    </source>
</reference>
<keyword evidence="2" id="KW-1185">Reference proteome</keyword>
<protein>
    <submittedName>
        <fullName evidence="1">Uncharacterized protein</fullName>
    </submittedName>
</protein>
<evidence type="ECO:0000313" key="2">
    <source>
        <dbReference type="Proteomes" id="UP000807025"/>
    </source>
</evidence>
<name>A0A9P6D7G3_PLEER</name>
<dbReference type="EMBL" id="MU155115">
    <property type="protein sequence ID" value="KAF9486609.1"/>
    <property type="molecule type" value="Genomic_DNA"/>
</dbReference>
<dbReference type="Proteomes" id="UP000807025">
    <property type="component" value="Unassembled WGS sequence"/>
</dbReference>
<accession>A0A9P6D7G3</accession>
<comment type="caution">
    <text evidence="1">The sequence shown here is derived from an EMBL/GenBank/DDBJ whole genome shotgun (WGS) entry which is preliminary data.</text>
</comment>
<gene>
    <name evidence="1" type="ORF">BDN71DRAFT_1459218</name>
</gene>
<organism evidence="1 2">
    <name type="scientific">Pleurotus eryngii</name>
    <name type="common">Boletus of the steppes</name>
    <dbReference type="NCBI Taxonomy" id="5323"/>
    <lineage>
        <taxon>Eukaryota</taxon>
        <taxon>Fungi</taxon>
        <taxon>Dikarya</taxon>
        <taxon>Basidiomycota</taxon>
        <taxon>Agaricomycotina</taxon>
        <taxon>Agaricomycetes</taxon>
        <taxon>Agaricomycetidae</taxon>
        <taxon>Agaricales</taxon>
        <taxon>Pleurotineae</taxon>
        <taxon>Pleurotaceae</taxon>
        <taxon>Pleurotus</taxon>
    </lineage>
</organism>
<dbReference type="AlphaFoldDB" id="A0A9P6D7G3"/>
<proteinExistence type="predicted"/>
<sequence length="69" mass="7972">MCLQYMLTPYTTSPAALPYHDLHYKACIPYSNHIYLSLTAFPTYNPYCCTDSVHTSAHVQLYSHQQARE</sequence>
<evidence type="ECO:0000313" key="1">
    <source>
        <dbReference type="EMBL" id="KAF9486609.1"/>
    </source>
</evidence>